<dbReference type="EMBL" id="BK015822">
    <property type="protein sequence ID" value="DAE26753.1"/>
    <property type="molecule type" value="Genomic_DNA"/>
</dbReference>
<accession>A0A8S5R6P6</accession>
<proteinExistence type="predicted"/>
<name>A0A8S5R6P6_9CAUD</name>
<reference evidence="1" key="1">
    <citation type="journal article" date="2021" name="Proc. Natl. Acad. Sci. U.S.A.">
        <title>A Catalog of Tens of Thousands of Viruses from Human Metagenomes Reveals Hidden Associations with Chronic Diseases.</title>
        <authorList>
            <person name="Tisza M.J."/>
            <person name="Buck C.B."/>
        </authorList>
    </citation>
    <scope>NUCLEOTIDE SEQUENCE</scope>
    <source>
        <strain evidence="1">CtBoB21</strain>
    </source>
</reference>
<protein>
    <submittedName>
        <fullName evidence="1">Uncharacterized protein</fullName>
    </submittedName>
</protein>
<sequence>MNMDSENKGFTAFDYLASRVKFEVPEQTILGIMYKRGIDRDSLICDNENSTLELAYADILKWFIVGPSKVNNTSDSDNGWTHSGGGYELSDEDRYEMKAEANAIYAQLEPDSVLKKKSAFRVNSHGVKRANYSPYGEPLPHIIK</sequence>
<organism evidence="1">
    <name type="scientific">Myoviridae sp. ctBoB21</name>
    <dbReference type="NCBI Taxonomy" id="2827287"/>
    <lineage>
        <taxon>Viruses</taxon>
        <taxon>Duplodnaviria</taxon>
        <taxon>Heunggongvirae</taxon>
        <taxon>Uroviricota</taxon>
        <taxon>Caudoviricetes</taxon>
    </lineage>
</organism>
<evidence type="ECO:0000313" key="1">
    <source>
        <dbReference type="EMBL" id="DAE26753.1"/>
    </source>
</evidence>